<evidence type="ECO:0000313" key="2">
    <source>
        <dbReference type="EMBL" id="AEI88340.1"/>
    </source>
</evidence>
<accession>F7XUJ1</accession>
<evidence type="ECO:0000313" key="3">
    <source>
        <dbReference type="Proteomes" id="UP000006639"/>
    </source>
</evidence>
<feature type="compositionally biased region" description="Basic residues" evidence="1">
    <location>
        <begin position="18"/>
        <end position="28"/>
    </location>
</feature>
<dbReference type="HOGENOM" id="CLU_3027287_0_0_5"/>
<dbReference type="AlphaFoldDB" id="F7XUJ1"/>
<name>F7XUJ1_MIDMI</name>
<dbReference type="EMBL" id="CP002130">
    <property type="protein sequence ID" value="AEI88340.1"/>
    <property type="molecule type" value="Genomic_DNA"/>
</dbReference>
<sequence>MTPAAAGSGVSGDIGYPHGRRGIYNRKRPVVDDKDFGKCNNNPEQNAEPDDLVDG</sequence>
<proteinExistence type="predicted"/>
<feature type="region of interest" description="Disordered" evidence="1">
    <location>
        <begin position="1"/>
        <end position="55"/>
    </location>
</feature>
<dbReference type="Proteomes" id="UP000006639">
    <property type="component" value="Chromosome"/>
</dbReference>
<gene>
    <name evidence="2" type="ordered locus">midi_00014</name>
</gene>
<keyword evidence="3" id="KW-1185">Reference proteome</keyword>
<organism evidence="2 3">
    <name type="scientific">Midichloria mitochondrii (strain IricVA)</name>
    <dbReference type="NCBI Taxonomy" id="696127"/>
    <lineage>
        <taxon>Bacteria</taxon>
        <taxon>Pseudomonadati</taxon>
        <taxon>Pseudomonadota</taxon>
        <taxon>Alphaproteobacteria</taxon>
        <taxon>Rickettsiales</taxon>
        <taxon>Candidatus Midichloriaceae</taxon>
        <taxon>Candidatus Midichloria</taxon>
    </lineage>
</organism>
<evidence type="ECO:0000256" key="1">
    <source>
        <dbReference type="SAM" id="MobiDB-lite"/>
    </source>
</evidence>
<protein>
    <submittedName>
        <fullName evidence="2">Uncharacterized protein</fullName>
    </submittedName>
</protein>
<dbReference type="KEGG" id="mmn:midi_00014"/>
<reference evidence="2 3" key="1">
    <citation type="journal article" date="2011" name="Mol. Biol. Evol.">
        <title>Phylogenomic evidence for the presence of a flagellum and cbb3 oxidase in the free-living mitochondrial ancestor.</title>
        <authorList>
            <person name="Sassera D."/>
            <person name="Lo N."/>
            <person name="Epis S."/>
            <person name="D'Auria G."/>
            <person name="Montagna M."/>
            <person name="Comandatore F."/>
            <person name="Horner D."/>
            <person name="Pereto J."/>
            <person name="Luciano A.M."/>
            <person name="Franciosi F."/>
            <person name="Ferri E."/>
            <person name="Crotti E."/>
            <person name="Bazzocchi C."/>
            <person name="Daffonchio D."/>
            <person name="Sacchi L."/>
            <person name="Moya A."/>
            <person name="Latorre A."/>
            <person name="Bandi C."/>
        </authorList>
    </citation>
    <scope>NUCLEOTIDE SEQUENCE [LARGE SCALE GENOMIC DNA]</scope>
    <source>
        <strain evidence="2 3">IricVA</strain>
    </source>
</reference>